<comment type="similarity">
    <text evidence="2">Belongs to the syntaxin family.</text>
</comment>
<feature type="region of interest" description="Disordered" evidence="10">
    <location>
        <begin position="20"/>
        <end position="42"/>
    </location>
</feature>
<sequence length="372" mass="41146">MAYIDVTSDFRSLLAEGSKKAAATPGAGPSKSRKPAPPKQDDRFLKEAYQIVRAKTPPTVLAADTHAQYGHLSELQRTLKTIRKPYLSTDVPPPLSRRARTDGGDELKRYEGSKYLSERERDEIDVRTKMILRRCRERVGDLEAEEKARQAKTAPPASALFQLLPSLAPVAVDTSEPLLTAHRASIIWTLTNLLAKLSATQADMQEERAKRREERSRTLGGEATREIASLQVGADLARGKDTVRAVASAALPIIPADEAPIEQQLSAAQLQQFESENSTLLNHMESQLNSVLAAEKSLLEISAMQTELVRHLVQQTEITDRLYDEAVGSVAEMGKANQQLKKAKERSGEARLFLLVFLFGASFALLFLNWYA</sequence>
<dbReference type="Proteomes" id="UP000473826">
    <property type="component" value="Unassembled WGS sequence"/>
</dbReference>
<reference evidence="13 14" key="1">
    <citation type="journal article" date="2019" name="PLoS Genet.">
        <title>Convergent evolution of linked mating-type loci in basidiomycete fungi.</title>
        <authorList>
            <person name="Sun S."/>
            <person name="Coelho M.A."/>
            <person name="Heitman J."/>
            <person name="Nowrousian M."/>
        </authorList>
    </citation>
    <scope>NUCLEOTIDE SEQUENCE [LARGE SCALE GENOMIC DNA]</scope>
    <source>
        <strain evidence="13 14">CBS 4282</strain>
    </source>
</reference>
<evidence type="ECO:0000256" key="10">
    <source>
        <dbReference type="SAM" id="MobiDB-lite"/>
    </source>
</evidence>
<dbReference type="PANTHER" id="PTHR15959">
    <property type="entry name" value="SYNTAXIN-18"/>
    <property type="match status" value="1"/>
</dbReference>
<dbReference type="GO" id="GO:0031201">
    <property type="term" value="C:SNARE complex"/>
    <property type="evidence" value="ECO:0007669"/>
    <property type="project" value="TreeGrafter"/>
</dbReference>
<dbReference type="FunFam" id="1.20.5.110:FF:000069">
    <property type="entry name" value="Related to syntaxin 18"/>
    <property type="match status" value="1"/>
</dbReference>
<feature type="coiled-coil region" evidence="9">
    <location>
        <begin position="190"/>
        <end position="217"/>
    </location>
</feature>
<dbReference type="EMBL" id="QKWK01000002">
    <property type="protein sequence ID" value="TXT13705.1"/>
    <property type="molecule type" value="Genomic_DNA"/>
</dbReference>
<evidence type="ECO:0000256" key="5">
    <source>
        <dbReference type="ARBA" id="ARBA00022927"/>
    </source>
</evidence>
<evidence type="ECO:0000256" key="6">
    <source>
        <dbReference type="ARBA" id="ARBA00022989"/>
    </source>
</evidence>
<organism evidence="13 14">
    <name type="scientific">Vanrija humicola</name>
    <name type="common">Yeast</name>
    <name type="synonym">Cryptococcus humicola</name>
    <dbReference type="NCBI Taxonomy" id="5417"/>
    <lineage>
        <taxon>Eukaryota</taxon>
        <taxon>Fungi</taxon>
        <taxon>Dikarya</taxon>
        <taxon>Basidiomycota</taxon>
        <taxon>Agaricomycotina</taxon>
        <taxon>Tremellomycetes</taxon>
        <taxon>Trichosporonales</taxon>
        <taxon>Trichosporonaceae</taxon>
        <taxon>Vanrija</taxon>
    </lineage>
</organism>
<keyword evidence="8 11" id="KW-0472">Membrane</keyword>
<accession>A0A7D8V257</accession>
<gene>
    <name evidence="13" type="ORF">VHUM_01072</name>
</gene>
<feature type="transmembrane region" description="Helical" evidence="11">
    <location>
        <begin position="352"/>
        <end position="371"/>
    </location>
</feature>
<protein>
    <recommendedName>
        <fullName evidence="12">t-SNARE coiled-coil homology domain-containing protein</fullName>
    </recommendedName>
</protein>
<dbReference type="InterPro" id="IPR000727">
    <property type="entry name" value="T_SNARE_dom"/>
</dbReference>
<evidence type="ECO:0000256" key="1">
    <source>
        <dbReference type="ARBA" id="ARBA00004211"/>
    </source>
</evidence>
<keyword evidence="5" id="KW-0653">Protein transport</keyword>
<keyword evidence="3" id="KW-0813">Transport</keyword>
<evidence type="ECO:0000256" key="9">
    <source>
        <dbReference type="SAM" id="Coils"/>
    </source>
</evidence>
<evidence type="ECO:0000256" key="7">
    <source>
        <dbReference type="ARBA" id="ARBA00023054"/>
    </source>
</evidence>
<evidence type="ECO:0000256" key="8">
    <source>
        <dbReference type="ARBA" id="ARBA00023136"/>
    </source>
</evidence>
<dbReference type="Gene3D" id="1.20.5.110">
    <property type="match status" value="1"/>
</dbReference>
<comment type="subcellular location">
    <subcellularLocation>
        <location evidence="1">Membrane</location>
        <topology evidence="1">Single-pass type IV membrane protein</topology>
    </subcellularLocation>
</comment>
<evidence type="ECO:0000256" key="3">
    <source>
        <dbReference type="ARBA" id="ARBA00022448"/>
    </source>
</evidence>
<dbReference type="AlphaFoldDB" id="A0A7D8V257"/>
<keyword evidence="14" id="KW-1185">Reference proteome</keyword>
<evidence type="ECO:0000313" key="14">
    <source>
        <dbReference type="Proteomes" id="UP000473826"/>
    </source>
</evidence>
<evidence type="ECO:0000256" key="4">
    <source>
        <dbReference type="ARBA" id="ARBA00022692"/>
    </source>
</evidence>
<evidence type="ECO:0000256" key="2">
    <source>
        <dbReference type="ARBA" id="ARBA00009063"/>
    </source>
</evidence>
<evidence type="ECO:0000313" key="13">
    <source>
        <dbReference type="EMBL" id="TXT13705.1"/>
    </source>
</evidence>
<name>A0A7D8V257_VANHU</name>
<dbReference type="GO" id="GO:0015031">
    <property type="term" value="P:protein transport"/>
    <property type="evidence" value="ECO:0007669"/>
    <property type="project" value="UniProtKB-KW"/>
</dbReference>
<proteinExistence type="inferred from homology"/>
<dbReference type="GO" id="GO:0005783">
    <property type="term" value="C:endoplasmic reticulum"/>
    <property type="evidence" value="ECO:0007669"/>
    <property type="project" value="TreeGrafter"/>
</dbReference>
<dbReference type="SMART" id="SM00397">
    <property type="entry name" value="t_SNARE"/>
    <property type="match status" value="1"/>
</dbReference>
<dbReference type="OrthoDB" id="342981at2759"/>
<keyword evidence="4 11" id="KW-0812">Transmembrane</keyword>
<dbReference type="SUPFAM" id="SSF58038">
    <property type="entry name" value="SNARE fusion complex"/>
    <property type="match status" value="1"/>
</dbReference>
<dbReference type="PANTHER" id="PTHR15959:SF0">
    <property type="entry name" value="SYNTAXIN-18"/>
    <property type="match status" value="1"/>
</dbReference>
<feature type="domain" description="T-SNARE coiled-coil homology" evidence="12">
    <location>
        <begin position="276"/>
        <end position="343"/>
    </location>
</feature>
<dbReference type="GO" id="GO:0006890">
    <property type="term" value="P:retrograde vesicle-mediated transport, Golgi to endoplasmic reticulum"/>
    <property type="evidence" value="ECO:0007669"/>
    <property type="project" value="TreeGrafter"/>
</dbReference>
<keyword evidence="6 11" id="KW-1133">Transmembrane helix</keyword>
<evidence type="ECO:0000256" key="11">
    <source>
        <dbReference type="SAM" id="Phobius"/>
    </source>
</evidence>
<evidence type="ECO:0000259" key="12">
    <source>
        <dbReference type="SMART" id="SM00397"/>
    </source>
</evidence>
<comment type="caution">
    <text evidence="13">The sequence shown here is derived from an EMBL/GenBank/DDBJ whole genome shotgun (WGS) entry which is preliminary data.</text>
</comment>
<keyword evidence="7 9" id="KW-0175">Coiled coil</keyword>